<reference evidence="8 9" key="1">
    <citation type="submission" date="2021-04" db="EMBL/GenBank/DDBJ databases">
        <authorList>
            <person name="Vanwijnsberghe S."/>
        </authorList>
    </citation>
    <scope>NUCLEOTIDE SEQUENCE [LARGE SCALE GENOMIC DNA]</scope>
    <source>
        <strain evidence="8 9">LMG 32171</strain>
    </source>
</reference>
<dbReference type="InterPro" id="IPR002712">
    <property type="entry name" value="CcdB"/>
</dbReference>
<evidence type="ECO:0000313" key="8">
    <source>
        <dbReference type="EMBL" id="CAG4926514.1"/>
    </source>
</evidence>
<protein>
    <recommendedName>
        <fullName evidence="2">Toxin CcdB</fullName>
    </recommendedName>
    <alternativeName>
        <fullName evidence="7">Cytotoxic protein CcdB</fullName>
    </alternativeName>
    <alternativeName>
        <fullName evidence="6">Protein LetD</fullName>
    </alternativeName>
</protein>
<dbReference type="RefSeq" id="WP_228984113.1">
    <property type="nucleotide sequence ID" value="NZ_CAJQYY010000057.1"/>
</dbReference>
<keyword evidence="4" id="KW-0805">Transcription regulation</keyword>
<dbReference type="Gene3D" id="2.30.30.110">
    <property type="match status" value="1"/>
</dbReference>
<evidence type="ECO:0000256" key="2">
    <source>
        <dbReference type="ARBA" id="ARBA00015075"/>
    </source>
</evidence>
<proteinExistence type="inferred from homology"/>
<dbReference type="InterPro" id="IPR011067">
    <property type="entry name" value="Plasmid_toxin/cell-grow_inhib"/>
</dbReference>
<evidence type="ECO:0000256" key="7">
    <source>
        <dbReference type="ARBA" id="ARBA00033135"/>
    </source>
</evidence>
<dbReference type="Pfam" id="PF01845">
    <property type="entry name" value="CcdB"/>
    <property type="match status" value="1"/>
</dbReference>
<comment type="similarity">
    <text evidence="1">Belongs to the CcdB toxin family.</text>
</comment>
<comment type="caution">
    <text evidence="8">The sequence shown here is derived from an EMBL/GenBank/DDBJ whole genome shotgun (WGS) entry which is preliminary data.</text>
</comment>
<dbReference type="Proteomes" id="UP000789752">
    <property type="component" value="Unassembled WGS sequence"/>
</dbReference>
<accession>A0ABM8UBE1</accession>
<evidence type="ECO:0000256" key="3">
    <source>
        <dbReference type="ARBA" id="ARBA00022491"/>
    </source>
</evidence>
<organism evidence="8 9">
    <name type="scientific">Paraburkholderia gardini</name>
    <dbReference type="NCBI Taxonomy" id="2823469"/>
    <lineage>
        <taxon>Bacteria</taxon>
        <taxon>Pseudomonadati</taxon>
        <taxon>Pseudomonadota</taxon>
        <taxon>Betaproteobacteria</taxon>
        <taxon>Burkholderiales</taxon>
        <taxon>Burkholderiaceae</taxon>
        <taxon>Paraburkholderia</taxon>
    </lineage>
</organism>
<keyword evidence="9" id="KW-1185">Reference proteome</keyword>
<gene>
    <name evidence="8" type="ORF">R54767_05297</name>
</gene>
<evidence type="ECO:0000256" key="4">
    <source>
        <dbReference type="ARBA" id="ARBA00023015"/>
    </source>
</evidence>
<dbReference type="EMBL" id="CAJQYY010000057">
    <property type="protein sequence ID" value="CAG4926514.1"/>
    <property type="molecule type" value="Genomic_DNA"/>
</dbReference>
<evidence type="ECO:0000313" key="9">
    <source>
        <dbReference type="Proteomes" id="UP000789752"/>
    </source>
</evidence>
<sequence length="107" mass="11490">MARFDLYNNPSPRSKATSPYLLDVQSDHLGSLLSRVVIPLTRVAGNYTSGKVAQDLAPIIEIGGEKFILETPFLGAIRASELGPATGTLISEQSRVLAALDRLFGAY</sequence>
<keyword evidence="5" id="KW-0804">Transcription</keyword>
<evidence type="ECO:0000256" key="6">
    <source>
        <dbReference type="ARBA" id="ARBA00029628"/>
    </source>
</evidence>
<name>A0ABM8UBE1_9BURK</name>
<evidence type="ECO:0000256" key="1">
    <source>
        <dbReference type="ARBA" id="ARBA00005230"/>
    </source>
</evidence>
<evidence type="ECO:0000256" key="5">
    <source>
        <dbReference type="ARBA" id="ARBA00023163"/>
    </source>
</evidence>
<keyword evidence="3" id="KW-0678">Repressor</keyword>
<dbReference type="SUPFAM" id="SSF50118">
    <property type="entry name" value="Cell growth inhibitor/plasmid maintenance toxic component"/>
    <property type="match status" value="1"/>
</dbReference>